<feature type="compositionally biased region" description="Low complexity" evidence="11">
    <location>
        <begin position="37"/>
        <end position="72"/>
    </location>
</feature>
<evidence type="ECO:0000256" key="2">
    <source>
        <dbReference type="ARBA" id="ARBA00008222"/>
    </source>
</evidence>
<protein>
    <recommendedName>
        <fullName evidence="3">Dynein regulatory complex protein 9</fullName>
    </recommendedName>
    <alternativeName>
        <fullName evidence="9">IQ domain-containing protein G</fullName>
    </alternativeName>
</protein>
<name>A0A6J2T2A4_DROLE</name>
<comment type="similarity">
    <text evidence="2">Belongs to the DRC9 family.</text>
</comment>
<evidence type="ECO:0000313" key="12">
    <source>
        <dbReference type="Proteomes" id="UP000504634"/>
    </source>
</evidence>
<dbReference type="RefSeq" id="XP_030369380.1">
    <property type="nucleotide sequence ID" value="XM_030513520.1"/>
</dbReference>
<accession>A0A6J2T2A4</accession>
<organism evidence="12 13">
    <name type="scientific">Drosophila lebanonensis</name>
    <name type="common">Fruit fly</name>
    <name type="synonym">Scaptodrosophila lebanonensis</name>
    <dbReference type="NCBI Taxonomy" id="7225"/>
    <lineage>
        <taxon>Eukaryota</taxon>
        <taxon>Metazoa</taxon>
        <taxon>Ecdysozoa</taxon>
        <taxon>Arthropoda</taxon>
        <taxon>Hexapoda</taxon>
        <taxon>Insecta</taxon>
        <taxon>Pterygota</taxon>
        <taxon>Neoptera</taxon>
        <taxon>Endopterygota</taxon>
        <taxon>Diptera</taxon>
        <taxon>Brachycera</taxon>
        <taxon>Muscomorpha</taxon>
        <taxon>Ephydroidea</taxon>
        <taxon>Drosophilidae</taxon>
        <taxon>Scaptodrosophila</taxon>
    </lineage>
</organism>
<evidence type="ECO:0000256" key="5">
    <source>
        <dbReference type="ARBA" id="ARBA00022846"/>
    </source>
</evidence>
<evidence type="ECO:0000256" key="9">
    <source>
        <dbReference type="ARBA" id="ARBA00032183"/>
    </source>
</evidence>
<dbReference type="PANTHER" id="PTHR14871">
    <property type="entry name" value="DYNEIN REGULATORY COMPLEX PROTEIN 9"/>
    <property type="match status" value="1"/>
</dbReference>
<keyword evidence="4" id="KW-0963">Cytoplasm</keyword>
<comment type="subcellular location">
    <subcellularLocation>
        <location evidence="1">Cytoplasm</location>
        <location evidence="1">Cytoskeleton</location>
        <location evidence="1">Flagellum axoneme</location>
    </subcellularLocation>
</comment>
<keyword evidence="5" id="KW-0282">Flagellum</keyword>
<dbReference type="InterPro" id="IPR000048">
    <property type="entry name" value="IQ_motif_EF-hand-BS"/>
</dbReference>
<feature type="coiled-coil region" evidence="10">
    <location>
        <begin position="127"/>
        <end position="182"/>
    </location>
</feature>
<dbReference type="GO" id="GO:0031514">
    <property type="term" value="C:motile cilium"/>
    <property type="evidence" value="ECO:0007669"/>
    <property type="project" value="TreeGrafter"/>
</dbReference>
<keyword evidence="8" id="KW-0966">Cell projection</keyword>
<gene>
    <name evidence="13" type="primary">LOC115620326</name>
</gene>
<dbReference type="PANTHER" id="PTHR14871:SF1">
    <property type="entry name" value="DYNEIN REGULATORY COMPLEX PROTEIN 9"/>
    <property type="match status" value="1"/>
</dbReference>
<dbReference type="PROSITE" id="PS50096">
    <property type="entry name" value="IQ"/>
    <property type="match status" value="1"/>
</dbReference>
<feature type="region of interest" description="Disordered" evidence="11">
    <location>
        <begin position="34"/>
        <end position="75"/>
    </location>
</feature>
<keyword evidence="6" id="KW-0969">Cilium</keyword>
<evidence type="ECO:0000313" key="13">
    <source>
        <dbReference type="RefSeq" id="XP_030369380.1"/>
    </source>
</evidence>
<evidence type="ECO:0000256" key="10">
    <source>
        <dbReference type="SAM" id="Coils"/>
    </source>
</evidence>
<keyword evidence="7" id="KW-0206">Cytoskeleton</keyword>
<evidence type="ECO:0000256" key="8">
    <source>
        <dbReference type="ARBA" id="ARBA00023273"/>
    </source>
</evidence>
<dbReference type="Pfam" id="PF00612">
    <property type="entry name" value="IQ"/>
    <property type="match status" value="1"/>
</dbReference>
<evidence type="ECO:0000256" key="3">
    <source>
        <dbReference type="ARBA" id="ARBA00013738"/>
    </source>
</evidence>
<keyword evidence="12" id="KW-1185">Reference proteome</keyword>
<dbReference type="OrthoDB" id="10254713at2759"/>
<dbReference type="GO" id="GO:0005737">
    <property type="term" value="C:cytoplasm"/>
    <property type="evidence" value="ECO:0007669"/>
    <property type="project" value="TreeGrafter"/>
</dbReference>
<evidence type="ECO:0000256" key="6">
    <source>
        <dbReference type="ARBA" id="ARBA00023069"/>
    </source>
</evidence>
<keyword evidence="10" id="KW-0175">Coiled coil</keyword>
<proteinExistence type="inferred from homology"/>
<evidence type="ECO:0000256" key="7">
    <source>
        <dbReference type="ARBA" id="ARBA00023212"/>
    </source>
</evidence>
<dbReference type="GO" id="GO:0044782">
    <property type="term" value="P:cilium organization"/>
    <property type="evidence" value="ECO:0007669"/>
    <property type="project" value="TreeGrafter"/>
</dbReference>
<dbReference type="AlphaFoldDB" id="A0A6J2T2A4"/>
<evidence type="ECO:0000256" key="1">
    <source>
        <dbReference type="ARBA" id="ARBA00004611"/>
    </source>
</evidence>
<evidence type="ECO:0000256" key="4">
    <source>
        <dbReference type="ARBA" id="ARBA00022490"/>
    </source>
</evidence>
<dbReference type="GeneID" id="115620326"/>
<sequence>MESQPTYEGYSSEQLQAFQQALLAASYRDAEDKLRLQQRSQRMQMEKPLPALPASLRRRSSSSGGAKSLQSGERQLLTGKMLPRLESLLGEPAAEQVLHDSVLNSLKFQKDLDALRDVFELAATHLYAENEEEQEAAMEILEQAIKELSCNNSEEAQAALQLQQARDELKSLRAQVEQVKCDGVVELNAKDERIAESKYKLRCVSKVNDLEYNLVERWEAGRITQADIWGENAERAYLRDILDYKQRLEREQRVSGELQAFRSRELAELQQRIGEWQQKYASEMRRVDREAEAWEFRIIEVQKSLERHREVYEQRVAFVQDYRAKKDEEQRQHDLQLHRIECAVRLQAWWRGTMVRRGLGPFKKKPKKGRRGGKSKK</sequence>
<evidence type="ECO:0000256" key="11">
    <source>
        <dbReference type="SAM" id="MobiDB-lite"/>
    </source>
</evidence>
<reference evidence="13" key="1">
    <citation type="submission" date="2025-08" db="UniProtKB">
        <authorList>
            <consortium name="RefSeq"/>
        </authorList>
    </citation>
    <scope>IDENTIFICATION</scope>
    <source>
        <strain evidence="13">11010-0011.00</strain>
        <tissue evidence="13">Whole body</tissue>
    </source>
</reference>
<dbReference type="InterPro" id="IPR042618">
    <property type="entry name" value="IQCG"/>
</dbReference>
<dbReference type="Proteomes" id="UP000504634">
    <property type="component" value="Unplaced"/>
</dbReference>
<dbReference type="CDD" id="cd23766">
    <property type="entry name" value="IQCG"/>
    <property type="match status" value="1"/>
</dbReference>